<feature type="transmembrane region" description="Helical" evidence="1">
    <location>
        <begin position="20"/>
        <end position="42"/>
    </location>
</feature>
<proteinExistence type="predicted"/>
<gene>
    <name evidence="2" type="ORF">GCM10023184_46020</name>
</gene>
<organism evidence="2 3">
    <name type="scientific">Flaviaesturariibacter amylovorans</name>
    <dbReference type="NCBI Taxonomy" id="1084520"/>
    <lineage>
        <taxon>Bacteria</taxon>
        <taxon>Pseudomonadati</taxon>
        <taxon>Bacteroidota</taxon>
        <taxon>Chitinophagia</taxon>
        <taxon>Chitinophagales</taxon>
        <taxon>Chitinophagaceae</taxon>
        <taxon>Flaviaestuariibacter</taxon>
    </lineage>
</organism>
<evidence type="ECO:0000313" key="2">
    <source>
        <dbReference type="EMBL" id="GAA4344553.1"/>
    </source>
</evidence>
<comment type="caution">
    <text evidence="2">The sequence shown here is derived from an EMBL/GenBank/DDBJ whole genome shotgun (WGS) entry which is preliminary data.</text>
</comment>
<reference evidence="3" key="1">
    <citation type="journal article" date="2019" name="Int. J. Syst. Evol. Microbiol.">
        <title>The Global Catalogue of Microorganisms (GCM) 10K type strain sequencing project: providing services to taxonomists for standard genome sequencing and annotation.</title>
        <authorList>
            <consortium name="The Broad Institute Genomics Platform"/>
            <consortium name="The Broad Institute Genome Sequencing Center for Infectious Disease"/>
            <person name="Wu L."/>
            <person name="Ma J."/>
        </authorList>
    </citation>
    <scope>NUCLEOTIDE SEQUENCE [LARGE SCALE GENOMIC DNA]</scope>
    <source>
        <strain evidence="3">JCM 17919</strain>
    </source>
</reference>
<accession>A0ABP8HU92</accession>
<feature type="transmembrane region" description="Helical" evidence="1">
    <location>
        <begin position="54"/>
        <end position="74"/>
    </location>
</feature>
<keyword evidence="1" id="KW-1133">Transmembrane helix</keyword>
<dbReference type="RefSeq" id="WP_345258386.1">
    <property type="nucleotide sequence ID" value="NZ_BAABGY010000019.1"/>
</dbReference>
<keyword evidence="1" id="KW-0812">Transmembrane</keyword>
<evidence type="ECO:0000256" key="1">
    <source>
        <dbReference type="SAM" id="Phobius"/>
    </source>
</evidence>
<feature type="transmembrane region" description="Helical" evidence="1">
    <location>
        <begin position="95"/>
        <end position="115"/>
    </location>
</feature>
<evidence type="ECO:0000313" key="3">
    <source>
        <dbReference type="Proteomes" id="UP001501725"/>
    </source>
</evidence>
<sequence>MRFLLALSYRIFRTPFPGWVLLAMTVMSVLTAVVKALCWAVLPAALRPDVLRSAFQLAPFGFIPIAVLLALGEFRWKDTYAERRPVARWPLTRCLLLFTIWVLALLGLFGFNVLAHPAHPPAPSPREGVHAAP</sequence>
<keyword evidence="3" id="KW-1185">Reference proteome</keyword>
<name>A0ABP8HU92_9BACT</name>
<keyword evidence="1" id="KW-0472">Membrane</keyword>
<dbReference type="Proteomes" id="UP001501725">
    <property type="component" value="Unassembled WGS sequence"/>
</dbReference>
<dbReference type="EMBL" id="BAABGY010000019">
    <property type="protein sequence ID" value="GAA4344553.1"/>
    <property type="molecule type" value="Genomic_DNA"/>
</dbReference>
<protein>
    <submittedName>
        <fullName evidence="2">Uncharacterized protein</fullName>
    </submittedName>
</protein>